<dbReference type="InterPro" id="IPR038765">
    <property type="entry name" value="Papain-like_cys_pep_sf"/>
</dbReference>
<dbReference type="EMBL" id="JAXOJX010000002">
    <property type="protein sequence ID" value="MDZ5455598.1"/>
    <property type="molecule type" value="Genomic_DNA"/>
</dbReference>
<evidence type="ECO:0000313" key="4">
    <source>
        <dbReference type="Proteomes" id="UP001293718"/>
    </source>
</evidence>
<evidence type="ECO:0000313" key="3">
    <source>
        <dbReference type="EMBL" id="MDZ5455598.1"/>
    </source>
</evidence>
<dbReference type="InterPro" id="IPR002931">
    <property type="entry name" value="Transglutaminase-like"/>
</dbReference>
<dbReference type="Pfam" id="PF08379">
    <property type="entry name" value="Bact_transglu_N"/>
    <property type="match status" value="1"/>
</dbReference>
<dbReference type="PANTHER" id="PTHR33490:SF7">
    <property type="entry name" value="BLR2979 PROTEIN"/>
    <property type="match status" value="1"/>
</dbReference>
<dbReference type="SMART" id="SM00460">
    <property type="entry name" value="TGc"/>
    <property type="match status" value="1"/>
</dbReference>
<keyword evidence="4" id="KW-1185">Reference proteome</keyword>
<feature type="region of interest" description="Disordered" evidence="1">
    <location>
        <begin position="1"/>
        <end position="44"/>
    </location>
</feature>
<name>A0ABU5ICA6_9BURK</name>
<dbReference type="PANTHER" id="PTHR33490">
    <property type="entry name" value="BLR5614 PROTEIN-RELATED"/>
    <property type="match status" value="1"/>
</dbReference>
<evidence type="ECO:0000256" key="1">
    <source>
        <dbReference type="SAM" id="MobiDB-lite"/>
    </source>
</evidence>
<dbReference type="Pfam" id="PF01841">
    <property type="entry name" value="Transglut_core"/>
    <property type="match status" value="1"/>
</dbReference>
<dbReference type="SUPFAM" id="SSF54001">
    <property type="entry name" value="Cysteine proteinases"/>
    <property type="match status" value="1"/>
</dbReference>
<dbReference type="InterPro" id="IPR013589">
    <property type="entry name" value="Bac_transglu_N"/>
</dbReference>
<protein>
    <submittedName>
        <fullName evidence="3">Transglutaminase family protein</fullName>
    </submittedName>
</protein>
<organism evidence="3 4">
    <name type="scientific">Azohydromonas lata</name>
    <dbReference type="NCBI Taxonomy" id="45677"/>
    <lineage>
        <taxon>Bacteria</taxon>
        <taxon>Pseudomonadati</taxon>
        <taxon>Pseudomonadota</taxon>
        <taxon>Betaproteobacteria</taxon>
        <taxon>Burkholderiales</taxon>
        <taxon>Sphaerotilaceae</taxon>
        <taxon>Azohydromonas</taxon>
    </lineage>
</organism>
<comment type="caution">
    <text evidence="3">The sequence shown here is derived from an EMBL/GenBank/DDBJ whole genome shotgun (WGS) entry which is preliminary data.</text>
</comment>
<dbReference type="RefSeq" id="WP_322464350.1">
    <property type="nucleotide sequence ID" value="NZ_JAXOJX010000002.1"/>
</dbReference>
<accession>A0ABU5ICA6</accession>
<feature type="domain" description="Transglutaminase-like" evidence="2">
    <location>
        <begin position="248"/>
        <end position="326"/>
    </location>
</feature>
<gene>
    <name evidence="3" type="ORF">SM757_03330</name>
</gene>
<feature type="compositionally biased region" description="Low complexity" evidence="1">
    <location>
        <begin position="8"/>
        <end position="44"/>
    </location>
</feature>
<sequence length="384" mass="41415">MSTRPESEPAAPAPSDAEPGAPAAVEAVAAAPAPGTPAADPAGAAVPAVASAPTVDAAAKAEETPAAEPPHLGLAVEHVTEYHYGSAVELAQHVAWLRPREEPWQQLEEFDLRIEPPPDHAREDMDRHGNPRLLFSLARAHDALQVRARSRVRLHPRGASLQPSASQSWEAVARRLRFRAGWTWEPAAEFTAWSPFVPRLPALREYAASSFTPGRPLAEAAIELMERVHDEFEYRSASTQIDTPLAEVLQRRRGVCQDFAHVLVGALRAMGLAARYVSGYLLTRPPPGRPALVGADASHAWAAVWCPRAYADEDANGAWLELDPTNRVVPDIEHLRVAVGRDFGDVTPLRGVIRGGGSHTLGVRVHTVRWGKAGEEAAADTEVV</sequence>
<reference evidence="3 4" key="1">
    <citation type="submission" date="2023-11" db="EMBL/GenBank/DDBJ databases">
        <title>Draft genome of Azohydromonas lata strain H1 (DSM1123), a polyhydroxyalkanoate producer.</title>
        <authorList>
            <person name="Traversa D."/>
            <person name="D'Addabbo P."/>
            <person name="Pazzani C."/>
            <person name="Manzari C."/>
            <person name="Chiara M."/>
            <person name="Scrascia M."/>
        </authorList>
    </citation>
    <scope>NUCLEOTIDE SEQUENCE [LARGE SCALE GENOMIC DNA]</scope>
    <source>
        <strain evidence="3 4">H1</strain>
    </source>
</reference>
<dbReference type="Gene3D" id="3.10.620.30">
    <property type="match status" value="1"/>
</dbReference>
<proteinExistence type="predicted"/>
<evidence type="ECO:0000259" key="2">
    <source>
        <dbReference type="SMART" id="SM00460"/>
    </source>
</evidence>
<dbReference type="Proteomes" id="UP001293718">
    <property type="component" value="Unassembled WGS sequence"/>
</dbReference>